<dbReference type="GO" id="GO:0004867">
    <property type="term" value="F:serine-type endopeptidase inhibitor activity"/>
    <property type="evidence" value="ECO:0007669"/>
    <property type="project" value="UniProtKB-KW"/>
</dbReference>
<feature type="signal peptide" evidence="7">
    <location>
        <begin position="1"/>
        <end position="21"/>
    </location>
</feature>
<gene>
    <name evidence="10" type="primary">LOC113465010</name>
</gene>
<evidence type="ECO:0000256" key="5">
    <source>
        <dbReference type="ARBA" id="ARBA00023157"/>
    </source>
</evidence>
<proteinExistence type="inferred from homology"/>
<keyword evidence="4 10" id="KW-0722">Serine protease inhibitor</keyword>
<name>A0AAJ7SB45_9HYME</name>
<evidence type="ECO:0000313" key="9">
    <source>
        <dbReference type="Proteomes" id="UP000694925"/>
    </source>
</evidence>
<evidence type="ECO:0000256" key="4">
    <source>
        <dbReference type="ARBA" id="ARBA00022900"/>
    </source>
</evidence>
<evidence type="ECO:0000256" key="1">
    <source>
        <dbReference type="ARBA" id="ARBA00004613"/>
    </source>
</evidence>
<comment type="subcellular location">
    <subcellularLocation>
        <location evidence="1">Secreted</location>
    </subcellularLocation>
</comment>
<feature type="chain" id="PRO_5042523953" evidence="7">
    <location>
        <begin position="22"/>
        <end position="72"/>
    </location>
</feature>
<dbReference type="InterPro" id="IPR008037">
    <property type="entry name" value="Pacifastin_dom"/>
</dbReference>
<evidence type="ECO:0000256" key="3">
    <source>
        <dbReference type="ARBA" id="ARBA00022690"/>
    </source>
</evidence>
<evidence type="ECO:0000256" key="7">
    <source>
        <dbReference type="SAM" id="SignalP"/>
    </source>
</evidence>
<dbReference type="KEGG" id="ccal:113465010"/>
<feature type="domain" description="Pacifastin" evidence="8">
    <location>
        <begin position="30"/>
        <end position="63"/>
    </location>
</feature>
<reference evidence="10" key="1">
    <citation type="submission" date="2025-08" db="UniProtKB">
        <authorList>
            <consortium name="RefSeq"/>
        </authorList>
    </citation>
    <scope>IDENTIFICATION</scope>
    <source>
        <tissue evidence="10">Whole body</tissue>
    </source>
</reference>
<dbReference type="GO" id="GO:0005576">
    <property type="term" value="C:extracellular region"/>
    <property type="evidence" value="ECO:0007669"/>
    <property type="project" value="UniProtKB-SubCell"/>
</dbReference>
<accession>A0AAJ7SB45</accession>
<dbReference type="RefSeq" id="XP_026673909.1">
    <property type="nucleotide sequence ID" value="XM_026818108.1"/>
</dbReference>
<dbReference type="AlphaFoldDB" id="A0AAJ7SB45"/>
<dbReference type="Proteomes" id="UP000694925">
    <property type="component" value="Unplaced"/>
</dbReference>
<keyword evidence="9" id="KW-1185">Reference proteome</keyword>
<protein>
    <submittedName>
        <fullName evidence="10">Serine protease inhibitor 3-like</fullName>
    </submittedName>
</protein>
<dbReference type="InterPro" id="IPR036201">
    <property type="entry name" value="Pacifastin_dom_sf"/>
</dbReference>
<dbReference type="Pfam" id="PF05375">
    <property type="entry name" value="Pacifastin_I"/>
    <property type="match status" value="1"/>
</dbReference>
<dbReference type="SUPFAM" id="SSF57283">
    <property type="entry name" value="PMP inhibitors"/>
    <property type="match status" value="1"/>
</dbReference>
<dbReference type="GeneID" id="113465010"/>
<comment type="similarity">
    <text evidence="6">Belongs to the protease inhibitor I19 family.</text>
</comment>
<evidence type="ECO:0000256" key="2">
    <source>
        <dbReference type="ARBA" id="ARBA00022525"/>
    </source>
</evidence>
<organism evidence="9 10">
    <name type="scientific">Ceratina calcarata</name>
    <dbReference type="NCBI Taxonomy" id="156304"/>
    <lineage>
        <taxon>Eukaryota</taxon>
        <taxon>Metazoa</taxon>
        <taxon>Ecdysozoa</taxon>
        <taxon>Arthropoda</taxon>
        <taxon>Hexapoda</taxon>
        <taxon>Insecta</taxon>
        <taxon>Pterygota</taxon>
        <taxon>Neoptera</taxon>
        <taxon>Endopterygota</taxon>
        <taxon>Hymenoptera</taxon>
        <taxon>Apocrita</taxon>
        <taxon>Aculeata</taxon>
        <taxon>Apoidea</taxon>
        <taxon>Anthophila</taxon>
        <taxon>Apidae</taxon>
        <taxon>Ceratina</taxon>
        <taxon>Zadontomerus</taxon>
    </lineage>
</organism>
<evidence type="ECO:0000256" key="6">
    <source>
        <dbReference type="ARBA" id="ARBA00029459"/>
    </source>
</evidence>
<evidence type="ECO:0000259" key="8">
    <source>
        <dbReference type="Pfam" id="PF05375"/>
    </source>
</evidence>
<keyword evidence="5" id="KW-1015">Disulfide bond</keyword>
<sequence length="72" mass="7773">MSVKVFALLFSLFLVQCVVTAAPHSQFADCVPGTTFFNGCATCTCQKNGALSCPLVACQKYANYDSSMDYED</sequence>
<keyword evidence="7" id="KW-0732">Signal</keyword>
<keyword evidence="2" id="KW-0964">Secreted</keyword>
<keyword evidence="3 10" id="KW-0646">Protease inhibitor</keyword>
<evidence type="ECO:0000313" key="10">
    <source>
        <dbReference type="RefSeq" id="XP_026673909.1"/>
    </source>
</evidence>